<organism evidence="1 2">
    <name type="scientific">Paracoccus thiocyanatus</name>
    <dbReference type="NCBI Taxonomy" id="34006"/>
    <lineage>
        <taxon>Bacteria</taxon>
        <taxon>Pseudomonadati</taxon>
        <taxon>Pseudomonadota</taxon>
        <taxon>Alphaproteobacteria</taxon>
        <taxon>Rhodobacterales</taxon>
        <taxon>Paracoccaceae</taxon>
        <taxon>Paracoccus</taxon>
    </lineage>
</organism>
<sequence>MAHEHMAARRFLGLTGRILAILRRRAVDKQTLCVDRMAALDDPATRRALAHLPPHLLRDVGVDGPVGSSARVEGEALRKHLW</sequence>
<gene>
    <name evidence="1" type="ORF">SAMN05421641_12720</name>
</gene>
<evidence type="ECO:0000313" key="1">
    <source>
        <dbReference type="EMBL" id="SIR14553.1"/>
    </source>
</evidence>
<dbReference type="Proteomes" id="UP000323956">
    <property type="component" value="Unassembled WGS sequence"/>
</dbReference>
<dbReference type="OrthoDB" id="7776219at2"/>
<protein>
    <recommendedName>
        <fullName evidence="3">DUF1127 domain-containing protein</fullName>
    </recommendedName>
</protein>
<evidence type="ECO:0000313" key="2">
    <source>
        <dbReference type="Proteomes" id="UP000323956"/>
    </source>
</evidence>
<dbReference type="AlphaFoldDB" id="A0A1N6YIZ0"/>
<proteinExistence type="predicted"/>
<reference evidence="1 2" key="1">
    <citation type="submission" date="2017-01" db="EMBL/GenBank/DDBJ databases">
        <authorList>
            <person name="Varghese N."/>
            <person name="Submissions S."/>
        </authorList>
    </citation>
    <scope>NUCLEOTIDE SEQUENCE [LARGE SCALE GENOMIC DNA]</scope>
    <source>
        <strain evidence="1 2">ATCC 700171</strain>
    </source>
</reference>
<dbReference type="RefSeq" id="WP_149766554.1">
    <property type="nucleotide sequence ID" value="NZ_FTMK01000027.1"/>
</dbReference>
<dbReference type="EMBL" id="FTMK01000027">
    <property type="protein sequence ID" value="SIR14553.1"/>
    <property type="molecule type" value="Genomic_DNA"/>
</dbReference>
<name>A0A1N6YIZ0_9RHOB</name>
<evidence type="ECO:0008006" key="3">
    <source>
        <dbReference type="Google" id="ProtNLM"/>
    </source>
</evidence>
<accession>A0A1N6YIZ0</accession>